<protein>
    <recommendedName>
        <fullName evidence="3">AB hydrolase-1 domain-containing protein</fullName>
    </recommendedName>
</protein>
<dbReference type="Proteomes" id="UP001341840">
    <property type="component" value="Unassembled WGS sequence"/>
</dbReference>
<dbReference type="InterPro" id="IPR000639">
    <property type="entry name" value="Epox_hydrolase-like"/>
</dbReference>
<feature type="domain" description="AB hydrolase-1" evidence="3">
    <location>
        <begin position="119"/>
        <end position="274"/>
    </location>
</feature>
<feature type="compositionally biased region" description="Acidic residues" evidence="1">
    <location>
        <begin position="1"/>
        <end position="13"/>
    </location>
</feature>
<evidence type="ECO:0000259" key="3">
    <source>
        <dbReference type="Pfam" id="PF00561"/>
    </source>
</evidence>
<proteinExistence type="predicted"/>
<evidence type="ECO:0000256" key="2">
    <source>
        <dbReference type="SAM" id="Phobius"/>
    </source>
</evidence>
<evidence type="ECO:0000313" key="5">
    <source>
        <dbReference type="Proteomes" id="UP001341840"/>
    </source>
</evidence>
<reference evidence="4 5" key="1">
    <citation type="journal article" date="2023" name="Plants (Basel)">
        <title>Bridging the Gap: Combining Genomics and Transcriptomics Approaches to Understand Stylosanthes scabra, an Orphan Legume from the Brazilian Caatinga.</title>
        <authorList>
            <person name="Ferreira-Neto J.R.C."/>
            <person name="da Silva M.D."/>
            <person name="Binneck E."/>
            <person name="de Melo N.F."/>
            <person name="da Silva R.H."/>
            <person name="de Melo A.L.T.M."/>
            <person name="Pandolfi V."/>
            <person name="Bustamante F.O."/>
            <person name="Brasileiro-Vidal A.C."/>
            <person name="Benko-Iseppon A.M."/>
        </authorList>
    </citation>
    <scope>NUCLEOTIDE SEQUENCE [LARGE SCALE GENOMIC DNA]</scope>
    <source>
        <tissue evidence="4">Leaves</tissue>
    </source>
</reference>
<keyword evidence="2" id="KW-0472">Membrane</keyword>
<organism evidence="4 5">
    <name type="scientific">Stylosanthes scabra</name>
    <dbReference type="NCBI Taxonomy" id="79078"/>
    <lineage>
        <taxon>Eukaryota</taxon>
        <taxon>Viridiplantae</taxon>
        <taxon>Streptophyta</taxon>
        <taxon>Embryophyta</taxon>
        <taxon>Tracheophyta</taxon>
        <taxon>Spermatophyta</taxon>
        <taxon>Magnoliopsida</taxon>
        <taxon>eudicotyledons</taxon>
        <taxon>Gunneridae</taxon>
        <taxon>Pentapetalae</taxon>
        <taxon>rosids</taxon>
        <taxon>fabids</taxon>
        <taxon>Fabales</taxon>
        <taxon>Fabaceae</taxon>
        <taxon>Papilionoideae</taxon>
        <taxon>50 kb inversion clade</taxon>
        <taxon>dalbergioids sensu lato</taxon>
        <taxon>Dalbergieae</taxon>
        <taxon>Pterocarpus clade</taxon>
        <taxon>Stylosanthes</taxon>
    </lineage>
</organism>
<feature type="transmembrane region" description="Helical" evidence="2">
    <location>
        <begin position="41"/>
        <end position="61"/>
    </location>
</feature>
<keyword evidence="2" id="KW-0812">Transmembrane</keyword>
<name>A0ABU6W898_9FABA</name>
<accession>A0ABU6W898</accession>
<sequence>MAIIKEEEEEETEPQPHPQSSKKKKNIPPPKPKSELQSSPFSFFFYFTLSLSLIILYFLFFSSSLSPQDTKSWFLTLPSSLRHHYSKGRTVKVQPLPNQPPIELFTIQEPSTSTVSENVLIVHGFGLSSYSYRHVLHSLASNGVRALAIDLPGNGFSDKSMEVTVEGINGILGKVWYVYSEIKEKGVFWAFDQMVETGQIPYEEILARMSKRKVAKPIDLGPQEMGRVLGQVIDSLGLAPLHLVLHDSALGLSASWISENSHLVRSVTLVDPVSSTSGALPICVLEYPVVREMVLGFSLAFAKIVNTCCSKRIRVEDAEAQRVLLNGRGGEKAVVAVGKKLNSSFDIAEWGGSEKLKSVPMQVLWSSGWSKEWSDEGNRVAHALPQAKFVTHSGGRWPQEDVPDEIAEKISEFILSLPKSVRKVEQESIPEHIQKMFDEAKSGDHDHVHHHHHQHGHDHHIDDHVHGAEYMDAYGLGQGHHHGL</sequence>
<dbReference type="Pfam" id="PF00561">
    <property type="entry name" value="Abhydrolase_1"/>
    <property type="match status" value="1"/>
</dbReference>
<feature type="region of interest" description="Disordered" evidence="1">
    <location>
        <begin position="1"/>
        <end position="35"/>
    </location>
</feature>
<evidence type="ECO:0000313" key="4">
    <source>
        <dbReference type="EMBL" id="MED6181982.1"/>
    </source>
</evidence>
<keyword evidence="2" id="KW-1133">Transmembrane helix</keyword>
<dbReference type="InterPro" id="IPR029058">
    <property type="entry name" value="AB_hydrolase_fold"/>
</dbReference>
<dbReference type="PRINTS" id="PR00412">
    <property type="entry name" value="EPOXHYDRLASE"/>
</dbReference>
<dbReference type="EMBL" id="JASCZI010181331">
    <property type="protein sequence ID" value="MED6181982.1"/>
    <property type="molecule type" value="Genomic_DNA"/>
</dbReference>
<gene>
    <name evidence="4" type="ORF">PIB30_024613</name>
</gene>
<dbReference type="PANTHER" id="PTHR43689">
    <property type="entry name" value="HYDROLASE"/>
    <property type="match status" value="1"/>
</dbReference>
<dbReference type="InterPro" id="IPR000073">
    <property type="entry name" value="AB_hydrolase_1"/>
</dbReference>
<evidence type="ECO:0000256" key="1">
    <source>
        <dbReference type="SAM" id="MobiDB-lite"/>
    </source>
</evidence>
<dbReference type="SUPFAM" id="SSF53474">
    <property type="entry name" value="alpha/beta-Hydrolases"/>
    <property type="match status" value="1"/>
</dbReference>
<comment type="caution">
    <text evidence="4">The sequence shown here is derived from an EMBL/GenBank/DDBJ whole genome shotgun (WGS) entry which is preliminary data.</text>
</comment>
<dbReference type="Gene3D" id="3.40.50.1820">
    <property type="entry name" value="alpha/beta hydrolase"/>
    <property type="match status" value="1"/>
</dbReference>
<keyword evidence="5" id="KW-1185">Reference proteome</keyword>
<dbReference type="PANTHER" id="PTHR43689:SF8">
    <property type="entry name" value="ALPHA_BETA-HYDROLASES SUPERFAMILY PROTEIN"/>
    <property type="match status" value="1"/>
</dbReference>